<protein>
    <submittedName>
        <fullName evidence="1">Uncharacterized protein</fullName>
    </submittedName>
</protein>
<keyword evidence="2" id="KW-1185">Reference proteome</keyword>
<reference evidence="1 2" key="1">
    <citation type="journal article" date="2019" name="Int. J. Syst. Evol. Microbiol.">
        <title>The Global Catalogue of Microorganisms (GCM) 10K type strain sequencing project: providing services to taxonomists for standard genome sequencing and annotation.</title>
        <authorList>
            <consortium name="The Broad Institute Genomics Platform"/>
            <consortium name="The Broad Institute Genome Sequencing Center for Infectious Disease"/>
            <person name="Wu L."/>
            <person name="Ma J."/>
        </authorList>
    </citation>
    <scope>NUCLEOTIDE SEQUENCE [LARGE SCALE GENOMIC DNA]</scope>
    <source>
        <strain evidence="1 2">JCM 15592</strain>
    </source>
</reference>
<name>A0ABN2LNY7_9MICO</name>
<dbReference type="Proteomes" id="UP001499938">
    <property type="component" value="Unassembled WGS sequence"/>
</dbReference>
<sequence>MVSASSDPASLSATASALRALAGHLTAAAEDLTAPIEGPRLSAAQRRHVQEVCRAAADLARLAQHGGDLLNHTAYRQAREAHDIRSLEDRATASGLVRGEGGYGFAPGISGVAVPAVVAGRAEALAHAQSRADELVAARQTADAAFIEKLRDLTAAATRVADALR</sequence>
<organism evidence="1 2">
    <name type="scientific">Nostocoides veronense</name>
    <dbReference type="NCBI Taxonomy" id="330836"/>
    <lineage>
        <taxon>Bacteria</taxon>
        <taxon>Bacillati</taxon>
        <taxon>Actinomycetota</taxon>
        <taxon>Actinomycetes</taxon>
        <taxon>Micrococcales</taxon>
        <taxon>Intrasporangiaceae</taxon>
        <taxon>Nostocoides</taxon>
    </lineage>
</organism>
<evidence type="ECO:0000313" key="1">
    <source>
        <dbReference type="EMBL" id="GAA1795181.1"/>
    </source>
</evidence>
<dbReference type="EMBL" id="BAAAPO010000032">
    <property type="protein sequence ID" value="GAA1795181.1"/>
    <property type="molecule type" value="Genomic_DNA"/>
</dbReference>
<accession>A0ABN2LNY7</accession>
<proteinExistence type="predicted"/>
<comment type="caution">
    <text evidence="1">The sequence shown here is derived from an EMBL/GenBank/DDBJ whole genome shotgun (WGS) entry which is preliminary data.</text>
</comment>
<gene>
    <name evidence="1" type="ORF">GCM10009811_19470</name>
</gene>
<evidence type="ECO:0000313" key="2">
    <source>
        <dbReference type="Proteomes" id="UP001499938"/>
    </source>
</evidence>